<sequence length="145" mass="17444">MNQSNSPETELKKILTTNKKEITDEITKTYNQLLENLDEETLNMPFIHFQYLLHKNYSPNLYNQDNNCMRKGSFAYQNMINQTYIFKKSSSFLDDFSYLHKKIPIKKENMENNFINLEKEKKQPIKKQQIKNKIIENNLEKKNNQ</sequence>
<dbReference type="EMBL" id="RCSS01000043">
    <property type="protein sequence ID" value="RVD93338.1"/>
    <property type="molecule type" value="Genomic_DNA"/>
</dbReference>
<organism evidence="1 2">
    <name type="scientific">Tubulinosema ratisbonensis</name>
    <dbReference type="NCBI Taxonomy" id="291195"/>
    <lineage>
        <taxon>Eukaryota</taxon>
        <taxon>Fungi</taxon>
        <taxon>Fungi incertae sedis</taxon>
        <taxon>Microsporidia</taxon>
        <taxon>Tubulinosematoidea</taxon>
        <taxon>Tubulinosematidae</taxon>
        <taxon>Tubulinosema</taxon>
    </lineage>
</organism>
<name>A0A437AQE2_9MICR</name>
<dbReference type="Proteomes" id="UP000282876">
    <property type="component" value="Unassembled WGS sequence"/>
</dbReference>
<dbReference type="AlphaFoldDB" id="A0A437AQE2"/>
<evidence type="ECO:0000313" key="1">
    <source>
        <dbReference type="EMBL" id="RVD93338.1"/>
    </source>
</evidence>
<keyword evidence="2" id="KW-1185">Reference proteome</keyword>
<gene>
    <name evidence="1" type="ORF">TUBRATIS_001320</name>
</gene>
<accession>A0A437AQE2</accession>
<comment type="caution">
    <text evidence="1">The sequence shown here is derived from an EMBL/GenBank/DDBJ whole genome shotgun (WGS) entry which is preliminary data.</text>
</comment>
<evidence type="ECO:0000313" key="2">
    <source>
        <dbReference type="Proteomes" id="UP000282876"/>
    </source>
</evidence>
<protein>
    <submittedName>
        <fullName evidence="1">Uncharacterized protein</fullName>
    </submittedName>
</protein>
<reference evidence="1 2" key="1">
    <citation type="submission" date="2018-10" db="EMBL/GenBank/DDBJ databases">
        <title>Draft genome sequence of the microsporidian Tubulinosema ratisbonensis.</title>
        <authorList>
            <person name="Polonais V."/>
            <person name="Peyretaillade E."/>
            <person name="Niehus S."/>
            <person name="Wawrzyniak I."/>
            <person name="Franchet A."/>
            <person name="Gaspin C."/>
            <person name="Reichstadt M."/>
            <person name="Belser C."/>
            <person name="Labadie K."/>
            <person name="Delbac F."/>
            <person name="Ferrandon D."/>
        </authorList>
    </citation>
    <scope>NUCLEOTIDE SEQUENCE [LARGE SCALE GENOMIC DNA]</scope>
    <source>
        <strain evidence="1 2">Franzen</strain>
    </source>
</reference>
<dbReference type="VEuPathDB" id="MicrosporidiaDB:TUBRATIS_001320"/>
<feature type="non-terminal residue" evidence="1">
    <location>
        <position position="145"/>
    </location>
</feature>
<proteinExistence type="predicted"/>